<dbReference type="EMBL" id="JARBJD010000007">
    <property type="protein sequence ID" value="KAK2963279.1"/>
    <property type="molecule type" value="Genomic_DNA"/>
</dbReference>
<reference evidence="2 3" key="1">
    <citation type="journal article" date="2022" name="bioRxiv">
        <title>Genomics of Preaxostyla Flagellates Illuminates Evolutionary Transitions and the Path Towards Mitochondrial Loss.</title>
        <authorList>
            <person name="Novak L.V.F."/>
            <person name="Treitli S.C."/>
            <person name="Pyrih J."/>
            <person name="Halakuc P."/>
            <person name="Pipaliya S.V."/>
            <person name="Vacek V."/>
            <person name="Brzon O."/>
            <person name="Soukal P."/>
            <person name="Eme L."/>
            <person name="Dacks J.B."/>
            <person name="Karnkowska A."/>
            <person name="Elias M."/>
            <person name="Hampl V."/>
        </authorList>
    </citation>
    <scope>NUCLEOTIDE SEQUENCE [LARGE SCALE GENOMIC DNA]</scope>
    <source>
        <strain evidence="2">NAU3</strain>
        <tissue evidence="2">Gut</tissue>
    </source>
</reference>
<organism evidence="2 3">
    <name type="scientific">Blattamonas nauphoetae</name>
    <dbReference type="NCBI Taxonomy" id="2049346"/>
    <lineage>
        <taxon>Eukaryota</taxon>
        <taxon>Metamonada</taxon>
        <taxon>Preaxostyla</taxon>
        <taxon>Oxymonadida</taxon>
        <taxon>Blattamonas</taxon>
    </lineage>
</organism>
<feature type="compositionally biased region" description="Polar residues" evidence="1">
    <location>
        <begin position="263"/>
        <end position="274"/>
    </location>
</feature>
<feature type="region of interest" description="Disordered" evidence="1">
    <location>
        <begin position="242"/>
        <end position="274"/>
    </location>
</feature>
<feature type="region of interest" description="Disordered" evidence="1">
    <location>
        <begin position="356"/>
        <end position="421"/>
    </location>
</feature>
<evidence type="ECO:0000313" key="3">
    <source>
        <dbReference type="Proteomes" id="UP001281761"/>
    </source>
</evidence>
<dbReference type="Proteomes" id="UP001281761">
    <property type="component" value="Unassembled WGS sequence"/>
</dbReference>
<proteinExistence type="predicted"/>
<sequence length="447" mass="49335">MSDDKTLNCQDILKDIDCVCSIHDVGGYLYVKDIDEKQVFEHNILCLFISPETNVKFLAFLYPKLEIHLIPLTRKTLVVRIAPYMYAVQNENIGYGVALPSNIPHQSVLSFESFLGNYADFQDESGQPIEVSATNCSPIEFRFNFKAQHSKILHIIDLGAIQEAWLVTNCIYALGNDPKNGPAFLKGTPARFRAINVTLDEFETLVFNSDFEGAQNSIRLVPYIRTPETTSEFSPYIPGFYSPNTPPPNAPNNFSLDDHPSPRQINHSIESSPSSAFVRPSVKLSPLSTTVSTFIQNLSSFIKEKKTTASNKRDGQNDPSSQLTSFLSFPLPTFSSLRHSSSSSLSSISVNALTEENDKHLNKPKRELTPFSGVQHSPICRSASPSTTPNSQSTPLFGPSSFQSEPTTTPPQPKSNPFQGLKNAVREMLNSIADVGAQTSDSDTESD</sequence>
<gene>
    <name evidence="2" type="ORF">BLNAU_1812</name>
</gene>
<evidence type="ECO:0000256" key="1">
    <source>
        <dbReference type="SAM" id="MobiDB-lite"/>
    </source>
</evidence>
<accession>A0ABQ9YHP9</accession>
<keyword evidence="3" id="KW-1185">Reference proteome</keyword>
<comment type="caution">
    <text evidence="2">The sequence shown here is derived from an EMBL/GenBank/DDBJ whole genome shotgun (WGS) entry which is preliminary data.</text>
</comment>
<protein>
    <submittedName>
        <fullName evidence="2">Uncharacterized protein</fullName>
    </submittedName>
</protein>
<feature type="compositionally biased region" description="Basic and acidic residues" evidence="1">
    <location>
        <begin position="356"/>
        <end position="368"/>
    </location>
</feature>
<feature type="compositionally biased region" description="Low complexity" evidence="1">
    <location>
        <begin position="382"/>
        <end position="395"/>
    </location>
</feature>
<name>A0ABQ9YHP9_9EUKA</name>
<evidence type="ECO:0000313" key="2">
    <source>
        <dbReference type="EMBL" id="KAK2963279.1"/>
    </source>
</evidence>